<keyword evidence="1" id="KW-0472">Membrane</keyword>
<reference evidence="2" key="1">
    <citation type="journal article" date="2023" name="Mol. Biol. Evol.">
        <title>Third-Generation Sequencing Reveals the Adaptive Role of the Epigenome in Three Deep-Sea Polychaetes.</title>
        <authorList>
            <person name="Perez M."/>
            <person name="Aroh O."/>
            <person name="Sun Y."/>
            <person name="Lan Y."/>
            <person name="Juniper S.K."/>
            <person name="Young C.R."/>
            <person name="Angers B."/>
            <person name="Qian P.Y."/>
        </authorList>
    </citation>
    <scope>NUCLEOTIDE SEQUENCE</scope>
    <source>
        <strain evidence="2">R07B-5</strain>
    </source>
</reference>
<organism evidence="2 3">
    <name type="scientific">Ridgeia piscesae</name>
    <name type="common">Tubeworm</name>
    <dbReference type="NCBI Taxonomy" id="27915"/>
    <lineage>
        <taxon>Eukaryota</taxon>
        <taxon>Metazoa</taxon>
        <taxon>Spiralia</taxon>
        <taxon>Lophotrochozoa</taxon>
        <taxon>Annelida</taxon>
        <taxon>Polychaeta</taxon>
        <taxon>Sedentaria</taxon>
        <taxon>Canalipalpata</taxon>
        <taxon>Sabellida</taxon>
        <taxon>Siboglinidae</taxon>
        <taxon>Ridgeia</taxon>
    </lineage>
</organism>
<protein>
    <submittedName>
        <fullName evidence="2">Uncharacterized protein</fullName>
    </submittedName>
</protein>
<keyword evidence="3" id="KW-1185">Reference proteome</keyword>
<comment type="caution">
    <text evidence="2">The sequence shown here is derived from an EMBL/GenBank/DDBJ whole genome shotgun (WGS) entry which is preliminary data.</text>
</comment>
<gene>
    <name evidence="2" type="ORF">NP493_3908g00001</name>
</gene>
<name>A0AAD9MVN9_RIDPI</name>
<evidence type="ECO:0000256" key="1">
    <source>
        <dbReference type="SAM" id="Phobius"/>
    </source>
</evidence>
<proteinExistence type="predicted"/>
<dbReference type="EMBL" id="JAODUO010003897">
    <property type="protein sequence ID" value="KAK2145556.1"/>
    <property type="molecule type" value="Genomic_DNA"/>
</dbReference>
<evidence type="ECO:0000313" key="2">
    <source>
        <dbReference type="EMBL" id="KAK2145556.1"/>
    </source>
</evidence>
<dbReference type="Proteomes" id="UP001209878">
    <property type="component" value="Unassembled WGS sequence"/>
</dbReference>
<keyword evidence="1" id="KW-0812">Transmembrane</keyword>
<feature type="transmembrane region" description="Helical" evidence="1">
    <location>
        <begin position="17"/>
        <end position="37"/>
    </location>
</feature>
<sequence>MPRSCSVTSPSLPNGELLLLLLLLLWWHAVGVLLHAVSTRLEHAVRRLLIAVVIRRRLRHISVLQVSRRVGRRRSGVPTHHNSDGPSLGSNLATATCNQRETIIVYISETV</sequence>
<dbReference type="AlphaFoldDB" id="A0AAD9MVN9"/>
<accession>A0AAD9MVN9</accession>
<keyword evidence="1" id="KW-1133">Transmembrane helix</keyword>
<evidence type="ECO:0000313" key="3">
    <source>
        <dbReference type="Proteomes" id="UP001209878"/>
    </source>
</evidence>